<dbReference type="Proteomes" id="UP000233535">
    <property type="component" value="Unassembled WGS sequence"/>
</dbReference>
<accession>A0A2N3HR71</accession>
<proteinExistence type="predicted"/>
<reference evidence="1 2" key="1">
    <citation type="journal article" date="2017" name="Front. Microbiol.">
        <title>Labilibaculum manganireducens gen. nov., sp. nov. and Labilibaculum filiforme sp. nov., Novel Bacteroidetes Isolated from Subsurface Sediments of the Baltic Sea.</title>
        <authorList>
            <person name="Vandieken V."/>
            <person name="Marshall I.P."/>
            <person name="Niemann H."/>
            <person name="Engelen B."/>
            <person name="Cypionka H."/>
        </authorList>
    </citation>
    <scope>NUCLEOTIDE SEQUENCE [LARGE SCALE GENOMIC DNA]</scope>
    <source>
        <strain evidence="1 2">59.16B</strain>
    </source>
</reference>
<dbReference type="OrthoDB" id="9851093at2"/>
<sequence length="163" mass="18787">MCENINEIQETRARLKKIILEDVKPIRKKLDGLLNEQAVLLCPFKIDDIITLDNGKKGIIKEISHHSLNYDFMPSEEFEFFDKFDEITSIYAYSLDDKEFTITWQCSGLRMIQNDTVVGKVTFSDISPDKFDIDVDNKKVTQKSLNSLVDNIDFLTDLSAIVK</sequence>
<dbReference type="EMBL" id="MVDD01000024">
    <property type="protein sequence ID" value="PKQ60558.1"/>
    <property type="molecule type" value="Genomic_DNA"/>
</dbReference>
<keyword evidence="2" id="KW-1185">Reference proteome</keyword>
<protein>
    <submittedName>
        <fullName evidence="1">Uncharacterized protein</fullName>
    </submittedName>
</protein>
<dbReference type="RefSeq" id="WP_101263341.1">
    <property type="nucleotide sequence ID" value="NZ_MVDD01000024.1"/>
</dbReference>
<gene>
    <name evidence="1" type="ORF">BZG02_19020</name>
</gene>
<evidence type="ECO:0000313" key="2">
    <source>
        <dbReference type="Proteomes" id="UP000233535"/>
    </source>
</evidence>
<dbReference type="AlphaFoldDB" id="A0A2N3HR71"/>
<organism evidence="1 2">
    <name type="scientific">Labilibaculum filiforme</name>
    <dbReference type="NCBI Taxonomy" id="1940526"/>
    <lineage>
        <taxon>Bacteria</taxon>
        <taxon>Pseudomonadati</taxon>
        <taxon>Bacteroidota</taxon>
        <taxon>Bacteroidia</taxon>
        <taxon>Marinilabiliales</taxon>
        <taxon>Marinifilaceae</taxon>
        <taxon>Labilibaculum</taxon>
    </lineage>
</organism>
<name>A0A2N3HR71_9BACT</name>
<evidence type="ECO:0000313" key="1">
    <source>
        <dbReference type="EMBL" id="PKQ60558.1"/>
    </source>
</evidence>
<comment type="caution">
    <text evidence="1">The sequence shown here is derived from an EMBL/GenBank/DDBJ whole genome shotgun (WGS) entry which is preliminary data.</text>
</comment>